<dbReference type="Gene3D" id="3.40.50.720">
    <property type="entry name" value="NAD(P)-binding Rossmann-like Domain"/>
    <property type="match status" value="2"/>
</dbReference>
<dbReference type="PIRSF" id="PIRSF000183">
    <property type="entry name" value="Alanine_dh"/>
    <property type="match status" value="1"/>
</dbReference>
<name>A0A382AXK9_9ZZZZ</name>
<evidence type="ECO:0000259" key="5">
    <source>
        <dbReference type="SMART" id="SM01002"/>
    </source>
</evidence>
<dbReference type="SMART" id="SM00919">
    <property type="entry name" value="Malic_M"/>
    <property type="match status" value="1"/>
</dbReference>
<dbReference type="NCBIfam" id="TIGR00518">
    <property type="entry name" value="alaDH"/>
    <property type="match status" value="1"/>
</dbReference>
<dbReference type="SUPFAM" id="SSF51735">
    <property type="entry name" value="NAD(P)-binding Rossmann-fold domains"/>
    <property type="match status" value="1"/>
</dbReference>
<dbReference type="GO" id="GO:0042853">
    <property type="term" value="P:L-alanine catabolic process"/>
    <property type="evidence" value="ECO:0007669"/>
    <property type="project" value="InterPro"/>
</dbReference>
<dbReference type="AlphaFoldDB" id="A0A382AXK9"/>
<feature type="domain" description="Alanine dehydrogenase/pyridine nucleotide transhydrogenase N-terminal" evidence="6">
    <location>
        <begin position="4"/>
        <end position="137"/>
    </location>
</feature>
<evidence type="ECO:0000259" key="6">
    <source>
        <dbReference type="SMART" id="SM01003"/>
    </source>
</evidence>
<dbReference type="PANTHER" id="PTHR42795:SF1">
    <property type="entry name" value="ALANINE DEHYDROGENASE"/>
    <property type="match status" value="1"/>
</dbReference>
<gene>
    <name evidence="7" type="ORF">METZ01_LOCUS159109</name>
</gene>
<dbReference type="InterPro" id="IPR036291">
    <property type="entry name" value="NAD(P)-bd_dom_sf"/>
</dbReference>
<reference evidence="7" key="1">
    <citation type="submission" date="2018-05" db="EMBL/GenBank/DDBJ databases">
        <authorList>
            <person name="Lanie J.A."/>
            <person name="Ng W.-L."/>
            <person name="Kazmierczak K.M."/>
            <person name="Andrzejewski T.M."/>
            <person name="Davidsen T.M."/>
            <person name="Wayne K.J."/>
            <person name="Tettelin H."/>
            <person name="Glass J.I."/>
            <person name="Rusch D."/>
            <person name="Podicherti R."/>
            <person name="Tsui H.-C.T."/>
            <person name="Winkler M.E."/>
        </authorList>
    </citation>
    <scope>NUCLEOTIDE SEQUENCE</scope>
</reference>
<dbReference type="InterPro" id="IPR007698">
    <property type="entry name" value="AlaDH/PNT_NAD(H)-bd"/>
</dbReference>
<feature type="domain" description="Alanine dehydrogenase/pyridine nucleotide transhydrogenase NAD(H)-binding" evidence="5">
    <location>
        <begin position="149"/>
        <end position="299"/>
    </location>
</feature>
<dbReference type="SUPFAM" id="SSF52283">
    <property type="entry name" value="Formate/glycerate dehydrogenase catalytic domain-like"/>
    <property type="match status" value="1"/>
</dbReference>
<dbReference type="Pfam" id="PF01262">
    <property type="entry name" value="AlaDh_PNT_C"/>
    <property type="match status" value="1"/>
</dbReference>
<dbReference type="Pfam" id="PF05222">
    <property type="entry name" value="AlaDh_PNT_N"/>
    <property type="match status" value="1"/>
</dbReference>
<keyword evidence="3" id="KW-0560">Oxidoreductase</keyword>
<dbReference type="EC" id="1.4.1.1" evidence="2"/>
<feature type="domain" description="Malic enzyme NAD-binding" evidence="4">
    <location>
        <begin position="153"/>
        <end position="312"/>
    </location>
</feature>
<dbReference type="CDD" id="cd05305">
    <property type="entry name" value="L-AlaDH"/>
    <property type="match status" value="1"/>
</dbReference>
<proteinExistence type="inferred from homology"/>
<dbReference type="GO" id="GO:0051287">
    <property type="term" value="F:NAD binding"/>
    <property type="evidence" value="ECO:0007669"/>
    <property type="project" value="InterPro"/>
</dbReference>
<evidence type="ECO:0000313" key="7">
    <source>
        <dbReference type="EMBL" id="SVB06255.1"/>
    </source>
</evidence>
<evidence type="ECO:0000256" key="3">
    <source>
        <dbReference type="ARBA" id="ARBA00023002"/>
    </source>
</evidence>
<accession>A0A382AXK9</accession>
<protein>
    <recommendedName>
        <fullName evidence="2">alanine dehydrogenase</fullName>
        <ecNumber evidence="2">1.4.1.1</ecNumber>
    </recommendedName>
</protein>
<dbReference type="GO" id="GO:0000286">
    <property type="term" value="F:alanine dehydrogenase activity"/>
    <property type="evidence" value="ECO:0007669"/>
    <property type="project" value="UniProtKB-EC"/>
</dbReference>
<comment type="similarity">
    <text evidence="1">Belongs to the AlaDH/PNT family.</text>
</comment>
<dbReference type="SMART" id="SM01003">
    <property type="entry name" value="AlaDh_PNT_N"/>
    <property type="match status" value="1"/>
</dbReference>
<dbReference type="InterPro" id="IPR007886">
    <property type="entry name" value="AlaDH/PNT_N"/>
</dbReference>
<evidence type="ECO:0000259" key="4">
    <source>
        <dbReference type="SMART" id="SM00919"/>
    </source>
</evidence>
<sequence>MIIGLPKETKDQELRVGITPDGVDTLIKSGHRVLVEQNAGVGSGIPNDSYEKVGAELIQKPEALFSASELIVKVKEFQLYECDLLRPGLTSFSFLSLGANPKLAEALLKSRVTAIAYETIEMNDGSLPILKPMSALTGRLAVDVATHYLKSPQGGTGKLLSNISGANPVKVVILGAGTAGFHSAELALNMGAEVTVLSRGKQRLDQLQESLNNHPKLKIATSSSNKIEEAVELADVVIGAIRDAGGSVPKIVTKSMVQSMQKGSVIIDACIDQGGCIETSRETTLSDPVYVEEGVTHYCVRNMPGAVPRTATEALVNVSLPYTKLLADKGVKDALATDTSLSIGLNVDNGRLVNTSVSKALGMS</sequence>
<dbReference type="InterPro" id="IPR008141">
    <property type="entry name" value="Ala_DH"/>
</dbReference>
<dbReference type="InterPro" id="IPR012302">
    <property type="entry name" value="Malic_NAD-bd"/>
</dbReference>
<evidence type="ECO:0000256" key="1">
    <source>
        <dbReference type="ARBA" id="ARBA00005689"/>
    </source>
</evidence>
<dbReference type="PANTHER" id="PTHR42795">
    <property type="entry name" value="ALANINE DEHYDROGENASE"/>
    <property type="match status" value="1"/>
</dbReference>
<dbReference type="EMBL" id="UINC01027282">
    <property type="protein sequence ID" value="SVB06255.1"/>
    <property type="molecule type" value="Genomic_DNA"/>
</dbReference>
<evidence type="ECO:0000256" key="2">
    <source>
        <dbReference type="ARBA" id="ARBA00012897"/>
    </source>
</evidence>
<organism evidence="7">
    <name type="scientific">marine metagenome</name>
    <dbReference type="NCBI Taxonomy" id="408172"/>
    <lineage>
        <taxon>unclassified sequences</taxon>
        <taxon>metagenomes</taxon>
        <taxon>ecological metagenomes</taxon>
    </lineage>
</organism>
<dbReference type="SMART" id="SM01002">
    <property type="entry name" value="AlaDh_PNT_C"/>
    <property type="match status" value="1"/>
</dbReference>
<dbReference type="GO" id="GO:0005886">
    <property type="term" value="C:plasma membrane"/>
    <property type="evidence" value="ECO:0007669"/>
    <property type="project" value="TreeGrafter"/>
</dbReference>